<accession>A0ABQ5KF76</accession>
<protein>
    <submittedName>
        <fullName evidence="2">Uncharacterized protein</fullName>
    </submittedName>
</protein>
<evidence type="ECO:0000313" key="3">
    <source>
        <dbReference type="Proteomes" id="UP001057375"/>
    </source>
</evidence>
<feature type="non-terminal residue" evidence="2">
    <location>
        <position position="92"/>
    </location>
</feature>
<keyword evidence="3" id="KW-1185">Reference proteome</keyword>
<name>A0ABQ5KF76_9EUKA</name>
<keyword evidence="1" id="KW-0812">Transmembrane</keyword>
<reference evidence="2" key="1">
    <citation type="submission" date="2022-03" db="EMBL/GenBank/DDBJ databases">
        <title>Draft genome sequence of Aduncisulcus paluster, a free-living microaerophilic Fornicata.</title>
        <authorList>
            <person name="Yuyama I."/>
            <person name="Kume K."/>
            <person name="Tamura T."/>
            <person name="Inagaki Y."/>
            <person name="Hashimoto T."/>
        </authorList>
    </citation>
    <scope>NUCLEOTIDE SEQUENCE</scope>
    <source>
        <strain evidence="2">NY0171</strain>
    </source>
</reference>
<feature type="transmembrane region" description="Helical" evidence="1">
    <location>
        <begin position="53"/>
        <end position="74"/>
    </location>
</feature>
<dbReference type="EMBL" id="BQXS01001905">
    <property type="protein sequence ID" value="GKT31190.1"/>
    <property type="molecule type" value="Genomic_DNA"/>
</dbReference>
<keyword evidence="1" id="KW-0472">Membrane</keyword>
<dbReference type="Proteomes" id="UP001057375">
    <property type="component" value="Unassembled WGS sequence"/>
</dbReference>
<evidence type="ECO:0000313" key="2">
    <source>
        <dbReference type="EMBL" id="GKT31190.1"/>
    </source>
</evidence>
<organism evidence="2 3">
    <name type="scientific">Aduncisulcus paluster</name>
    <dbReference type="NCBI Taxonomy" id="2918883"/>
    <lineage>
        <taxon>Eukaryota</taxon>
        <taxon>Metamonada</taxon>
        <taxon>Carpediemonas-like organisms</taxon>
        <taxon>Aduncisulcus</taxon>
    </lineage>
</organism>
<sequence>MFAIHVDSCSWLGVLTAVTECRDLARSAAVAQKLPARDRAHESSSESNFGRRLAAFAAGGVLVVGAVAALHNLYRSGDGAADLISWAGLLLL</sequence>
<gene>
    <name evidence="2" type="ORF">ADUPG1_001891</name>
</gene>
<keyword evidence="1" id="KW-1133">Transmembrane helix</keyword>
<evidence type="ECO:0000256" key="1">
    <source>
        <dbReference type="SAM" id="Phobius"/>
    </source>
</evidence>
<proteinExistence type="predicted"/>
<comment type="caution">
    <text evidence="2">The sequence shown here is derived from an EMBL/GenBank/DDBJ whole genome shotgun (WGS) entry which is preliminary data.</text>
</comment>